<organism evidence="1 2">
    <name type="scientific">Citreimonas salinaria</name>
    <dbReference type="NCBI Taxonomy" id="321339"/>
    <lineage>
        <taxon>Bacteria</taxon>
        <taxon>Pseudomonadati</taxon>
        <taxon>Pseudomonadota</taxon>
        <taxon>Alphaproteobacteria</taxon>
        <taxon>Rhodobacterales</taxon>
        <taxon>Roseobacteraceae</taxon>
        <taxon>Citreimonas</taxon>
    </lineage>
</organism>
<dbReference type="Proteomes" id="UP000199286">
    <property type="component" value="Unassembled WGS sequence"/>
</dbReference>
<accession>A0A1H3K3R1</accession>
<reference evidence="1 2" key="1">
    <citation type="submission" date="2016-10" db="EMBL/GenBank/DDBJ databases">
        <authorList>
            <person name="de Groot N.N."/>
        </authorList>
    </citation>
    <scope>NUCLEOTIDE SEQUENCE [LARGE SCALE GENOMIC DNA]</scope>
    <source>
        <strain evidence="1 2">DSM 26880</strain>
    </source>
</reference>
<gene>
    <name evidence="1" type="ORF">SAMN05444340_108119</name>
</gene>
<dbReference type="STRING" id="321339.SAMN05444340_108119"/>
<protein>
    <recommendedName>
        <fullName evidence="3">SnoaL-like domain-containing protein</fullName>
    </recommendedName>
</protein>
<evidence type="ECO:0008006" key="3">
    <source>
        <dbReference type="Google" id="ProtNLM"/>
    </source>
</evidence>
<evidence type="ECO:0000313" key="1">
    <source>
        <dbReference type="EMBL" id="SDY46154.1"/>
    </source>
</evidence>
<name>A0A1H3K3R1_9RHOB</name>
<dbReference type="EMBL" id="FNPF01000008">
    <property type="protein sequence ID" value="SDY46154.1"/>
    <property type="molecule type" value="Genomic_DNA"/>
</dbReference>
<evidence type="ECO:0000313" key="2">
    <source>
        <dbReference type="Proteomes" id="UP000199286"/>
    </source>
</evidence>
<dbReference type="AlphaFoldDB" id="A0A1H3K3R1"/>
<sequence>MTPCFGPAGLSARGTGAGTASEFDVAQHNLDHVSAAVLAGDFDAFLNHVRLPLVTATARGLQRFETRASLQAAFRRMAEAARTLKVTRVDSTVEAVVEDGRGRLLRAHVTRLWSGDTLARAPHSGLSVIEQDDGHWRLSRAQFALADDATAGMGFEMAPGADEDHAEVAAIFSHALDRMTQAFLEGDFDLLCDTTRHPLFLQNTEGTHIVRTRDTLRAQFDRVLADFRMNEITDMVRLVKRARRLGDRRVQGLYRTHVLSGQMLALPSFISVMTIEQGDDRVWRTVEIMHPLGPMTLARKLAAM</sequence>
<keyword evidence="2" id="KW-1185">Reference proteome</keyword>
<proteinExistence type="predicted"/>